<feature type="region of interest" description="Disordered" evidence="1">
    <location>
        <begin position="668"/>
        <end position="687"/>
    </location>
</feature>
<feature type="compositionally biased region" description="Polar residues" evidence="1">
    <location>
        <begin position="1309"/>
        <end position="1319"/>
    </location>
</feature>
<feature type="compositionally biased region" description="Basic and acidic residues" evidence="1">
    <location>
        <begin position="367"/>
        <end position="398"/>
    </location>
</feature>
<feature type="region of interest" description="Disordered" evidence="1">
    <location>
        <begin position="1293"/>
        <end position="1319"/>
    </location>
</feature>
<feature type="compositionally biased region" description="Polar residues" evidence="1">
    <location>
        <begin position="410"/>
        <end position="426"/>
    </location>
</feature>
<protein>
    <submittedName>
        <fullName evidence="2">Uncharacterized protein</fullName>
    </submittedName>
</protein>
<keyword evidence="3" id="KW-1185">Reference proteome</keyword>
<feature type="region of interest" description="Disordered" evidence="1">
    <location>
        <begin position="1202"/>
        <end position="1249"/>
    </location>
</feature>
<feature type="compositionally biased region" description="Basic residues" evidence="1">
    <location>
        <begin position="301"/>
        <end position="316"/>
    </location>
</feature>
<evidence type="ECO:0000256" key="1">
    <source>
        <dbReference type="SAM" id="MobiDB-lite"/>
    </source>
</evidence>
<feature type="compositionally biased region" description="Polar residues" evidence="1">
    <location>
        <begin position="333"/>
        <end position="360"/>
    </location>
</feature>
<dbReference type="OMA" id="GANEWHT"/>
<reference evidence="3" key="1">
    <citation type="journal article" date="2017" name="Nat. Ecol. Evol.">
        <title>Genome expansion and lineage-specific genetic innovations in the forest pathogenic fungi Armillaria.</title>
        <authorList>
            <person name="Sipos G."/>
            <person name="Prasanna A.N."/>
            <person name="Walter M.C."/>
            <person name="O'Connor E."/>
            <person name="Balint B."/>
            <person name="Krizsan K."/>
            <person name="Kiss B."/>
            <person name="Hess J."/>
            <person name="Varga T."/>
            <person name="Slot J."/>
            <person name="Riley R."/>
            <person name="Boka B."/>
            <person name="Rigling D."/>
            <person name="Barry K."/>
            <person name="Lee J."/>
            <person name="Mihaltcheva S."/>
            <person name="LaButti K."/>
            <person name="Lipzen A."/>
            <person name="Waldron R."/>
            <person name="Moloney N.M."/>
            <person name="Sperisen C."/>
            <person name="Kredics L."/>
            <person name="Vagvoelgyi C."/>
            <person name="Patrignani A."/>
            <person name="Fitzpatrick D."/>
            <person name="Nagy I."/>
            <person name="Doyle S."/>
            <person name="Anderson J.B."/>
            <person name="Grigoriev I.V."/>
            <person name="Gueldener U."/>
            <person name="Muensterkoetter M."/>
            <person name="Nagy L.G."/>
        </authorList>
    </citation>
    <scope>NUCLEOTIDE SEQUENCE [LARGE SCALE GENOMIC DNA]</scope>
    <source>
        <strain evidence="3">C18/9</strain>
    </source>
</reference>
<feature type="region of interest" description="Disordered" evidence="1">
    <location>
        <begin position="722"/>
        <end position="768"/>
    </location>
</feature>
<feature type="region of interest" description="Disordered" evidence="1">
    <location>
        <begin position="287"/>
        <end position="430"/>
    </location>
</feature>
<feature type="region of interest" description="Disordered" evidence="1">
    <location>
        <begin position="861"/>
        <end position="880"/>
    </location>
</feature>
<name>A0A284R0P2_ARMOS</name>
<proteinExistence type="predicted"/>
<gene>
    <name evidence="2" type="ORF">ARMOST_05626</name>
</gene>
<dbReference type="Proteomes" id="UP000219338">
    <property type="component" value="Unassembled WGS sequence"/>
</dbReference>
<dbReference type="OrthoDB" id="2894483at2759"/>
<dbReference type="EMBL" id="FUEG01000003">
    <property type="protein sequence ID" value="SJL02300.1"/>
    <property type="molecule type" value="Genomic_DNA"/>
</dbReference>
<organism evidence="2 3">
    <name type="scientific">Armillaria ostoyae</name>
    <name type="common">Armillaria root rot fungus</name>
    <dbReference type="NCBI Taxonomy" id="47428"/>
    <lineage>
        <taxon>Eukaryota</taxon>
        <taxon>Fungi</taxon>
        <taxon>Dikarya</taxon>
        <taxon>Basidiomycota</taxon>
        <taxon>Agaricomycotina</taxon>
        <taxon>Agaricomycetes</taxon>
        <taxon>Agaricomycetidae</taxon>
        <taxon>Agaricales</taxon>
        <taxon>Marasmiineae</taxon>
        <taxon>Physalacriaceae</taxon>
        <taxon>Armillaria</taxon>
    </lineage>
</organism>
<feature type="compositionally biased region" description="Polar residues" evidence="1">
    <location>
        <begin position="1220"/>
        <end position="1240"/>
    </location>
</feature>
<accession>A0A284R0P2</accession>
<evidence type="ECO:0000313" key="2">
    <source>
        <dbReference type="EMBL" id="SJL02300.1"/>
    </source>
</evidence>
<evidence type="ECO:0000313" key="3">
    <source>
        <dbReference type="Proteomes" id="UP000219338"/>
    </source>
</evidence>
<feature type="region of interest" description="Disordered" evidence="1">
    <location>
        <begin position="808"/>
        <end position="833"/>
    </location>
</feature>
<sequence length="1319" mass="143458">MVCTSSVTSTALIYSIYQKNDTNGATRRPSPQVYMDHDTMSGNNRDLVRMSASDEWMAASLQNNASDISTHADLADRFGRFPNASLPFHLSAELIAGSQPNLVAPYVSSEHLKALSECTGPEIHKIASSIAGIKISRTSLSIQRAATDALSNSSDVSSATLCQSNVSRTEKFPAKPYVQLPILSSYADATNFAVRFPELASEVLSRPLKVASTSGIANVEQSALETGHPKMPEHTADRPNWALAPEVTADSNDSASIAPDEMDVDATPDVCFSDFRRAKVFVRAPVGCNGIDTESPEQPRNKRRLLRSAPCRRSHVKAANSHNRFGGMRGFGDNTQEKSTGYSSHSASSPVDWTPNTSRHSLPDASDSSKHPGRKEDRPTSCHAWDIVDDRSPRPKSDDEWENPSVEASWDSTGETVEFPNSQQAPQIDRWCRPVAQVSWEYPSSEPPKMPQNPQDLPYRSPGLAQQPPIEPVQSSAKQLQTHPFVGWMSPSGIRGGIASQHHAEPPRSLQPRPQLDGANEWHTSLPLRRILPGDVGHASSTVVDSRLNDISIPTSPLTTPSARKSFVREAIIKAEQSSESPANIIKNRKFTQSVPLSPRPVLFRADSWNSAAPYTVLGTSRGERGTAEKEPPVWNTAQTEVPEVTPVTIDSNLPMKSVGHSKQLDAVVTPAPSPTPGDSVYQPGKPAVSATIPTAATLERVPESEAEPSIDGTGRFHIIKPKEQTIHSRPVASQSDLTPSKKRQLSSDSGDQSKVPLNASRDPERPFAMCEVPAYPSAAETPGEGKGEVDNSLLSQDKIFLEDPEAHCFSDTKASSTPERGSETQDDGPEQHLDGYAWRMGRPVSGWRRGLLDQSLSQKYIPPPARRFPPSTFREKPGLPISEQNKIYTFKLPPIAPVPGATSQDVKAAPEARVKQSVSKVKWEAPQHTNATGAGHNNNTFTTDVSAPEIIKLTELGQSSSDVHAPLSLRVASPLCNIDNADTGLASSNCFEPSKSPLMSFSETNCTPLEHRAIPGALPSDQVETPDLASQKSSSLLIASRSMGKENMLDGIPPSTPWSNNQMLSAPHPSLNVVDALQWPPRTGMATSIQEHILPRQDSIAVTDYLHHPSQSPSRSSNLDIYSAQNQLPTAFVHDSAFAPIQGYHCEMPSVHRHPPVQSYFHPELTQDLVGASGWIVYPNFDGDAQYLINERGAIDNTALAPQSHSRHGRLPRREHPLVNTSPSQHSGSMPQISSQPNAPSGLASRTPYPAEQEAPFLYSGKQFVSPRYPVAPSAHFLSSYAGQYDIASQTDQREWPMANSHPLHVRQNGQGYSSQDF</sequence>